<dbReference type="EMBL" id="CP002666">
    <property type="protein sequence ID" value="AEE46827.1"/>
    <property type="molecule type" value="Genomic_DNA"/>
</dbReference>
<dbReference type="AlphaFoldDB" id="F4H6R6"/>
<feature type="chain" id="PRO_5003309099" description="AMIN-like domain-containing protein" evidence="1">
    <location>
        <begin position="28"/>
        <end position="183"/>
    </location>
</feature>
<keyword evidence="1" id="KW-0732">Signal</keyword>
<dbReference type="KEGG" id="cfi:Celf_2703"/>
<name>F4H6R6_CELFA</name>
<organism evidence="3 4">
    <name type="scientific">Cellulomonas fimi (strain ATCC 484 / DSM 20113 / JCM 1341 / CCUG 24087 / LMG 16345 / NBRC 15513 / NCIMB 8980 / NCTC 7547 / NRS-133)</name>
    <dbReference type="NCBI Taxonomy" id="590998"/>
    <lineage>
        <taxon>Bacteria</taxon>
        <taxon>Bacillati</taxon>
        <taxon>Actinomycetota</taxon>
        <taxon>Actinomycetes</taxon>
        <taxon>Micrococcales</taxon>
        <taxon>Cellulomonadaceae</taxon>
        <taxon>Cellulomonas</taxon>
    </lineage>
</organism>
<dbReference type="Pfam" id="PF24837">
    <property type="entry name" value="AMIN-like"/>
    <property type="match status" value="1"/>
</dbReference>
<evidence type="ECO:0000256" key="1">
    <source>
        <dbReference type="SAM" id="SignalP"/>
    </source>
</evidence>
<evidence type="ECO:0000313" key="4">
    <source>
        <dbReference type="Proteomes" id="UP000008460"/>
    </source>
</evidence>
<feature type="signal peptide" evidence="1">
    <location>
        <begin position="1"/>
        <end position="27"/>
    </location>
</feature>
<dbReference type="HOGENOM" id="CLU_104523_0_0_11"/>
<dbReference type="Proteomes" id="UP000008460">
    <property type="component" value="Chromosome"/>
</dbReference>
<feature type="domain" description="AMIN-like" evidence="2">
    <location>
        <begin position="49"/>
        <end position="174"/>
    </location>
</feature>
<reference evidence="3 4" key="1">
    <citation type="submission" date="2011-04" db="EMBL/GenBank/DDBJ databases">
        <title>Complete sequence of Cellulomonas fimi ATCC 484.</title>
        <authorList>
            <consortium name="US DOE Joint Genome Institute"/>
            <person name="Lucas S."/>
            <person name="Han J."/>
            <person name="Lapidus A."/>
            <person name="Cheng J.-F."/>
            <person name="Goodwin L."/>
            <person name="Pitluck S."/>
            <person name="Peters L."/>
            <person name="Chertkov O."/>
            <person name="Detter J.C."/>
            <person name="Han C."/>
            <person name="Tapia R."/>
            <person name="Land M."/>
            <person name="Hauser L."/>
            <person name="Kyrpides N."/>
            <person name="Ivanova N."/>
            <person name="Ovchinnikova G."/>
            <person name="Pagani I."/>
            <person name="Mead D."/>
            <person name="Brumm P."/>
            <person name="Woyke T."/>
        </authorList>
    </citation>
    <scope>NUCLEOTIDE SEQUENCE [LARGE SCALE GENOMIC DNA]</scope>
    <source>
        <strain evidence="4">ATCC 484 / DSM 20113 / JCM 1341 / NBRC 15513 / NCIMB 8980 / NCTC 7547</strain>
    </source>
</reference>
<dbReference type="InterPro" id="IPR056303">
    <property type="entry name" value="AMIN-like"/>
</dbReference>
<sequence>MRTTSVAGLALLLAVGLHLLAAPAASATPYCGQVWGSQPEVVGTAPGGQLRAVRTGRHECFDRIVLDAVHFVSSYSVQYVDVVTEQGTGAAVPVRGGARLAVVPNVGHALWPTPATGASMADVSGYRTFRDVVWAGSADRVTTIGLGVRARLPFRTFLLPGPGNGSRLVVDVAHQWCDPGTTC</sequence>
<dbReference type="RefSeq" id="WP_013771853.1">
    <property type="nucleotide sequence ID" value="NC_015514.1"/>
</dbReference>
<dbReference type="STRING" id="590998.Celf_2703"/>
<proteinExistence type="predicted"/>
<keyword evidence="4" id="KW-1185">Reference proteome</keyword>
<evidence type="ECO:0000313" key="3">
    <source>
        <dbReference type="EMBL" id="AEE46827.1"/>
    </source>
</evidence>
<protein>
    <recommendedName>
        <fullName evidence="2">AMIN-like domain-containing protein</fullName>
    </recommendedName>
</protein>
<evidence type="ECO:0000259" key="2">
    <source>
        <dbReference type="Pfam" id="PF24837"/>
    </source>
</evidence>
<dbReference type="eggNOG" id="COG3409">
    <property type="taxonomic scope" value="Bacteria"/>
</dbReference>
<accession>F4H6R6</accession>
<gene>
    <name evidence="3" type="ordered locus">Celf_2703</name>
</gene>